<reference evidence="3" key="2">
    <citation type="submission" date="2022-08" db="UniProtKB">
        <authorList>
            <consortium name="EnsemblMetazoa"/>
        </authorList>
    </citation>
    <scope>IDENTIFICATION</scope>
    <source>
        <strain evidence="3">STECLA/ALBI9_A</strain>
    </source>
</reference>
<evidence type="ECO:0000256" key="1">
    <source>
        <dbReference type="SAM" id="MobiDB-lite"/>
    </source>
</evidence>
<keyword evidence="2" id="KW-0472">Membrane</keyword>
<proteinExistence type="predicted"/>
<dbReference type="VEuPathDB" id="VectorBase:AALB20_034609"/>
<accession>A0A182FX52</accession>
<dbReference type="Proteomes" id="UP000069272">
    <property type="component" value="Chromosome 2R"/>
</dbReference>
<dbReference type="VEuPathDB" id="VectorBase:AALB014231"/>
<reference evidence="3 4" key="1">
    <citation type="journal article" date="2017" name="G3 (Bethesda)">
        <title>The Physical Genome Mapping of Anopheles albimanus Corrected Scaffold Misassemblies and Identified Interarm Rearrangements in Genus Anopheles.</title>
        <authorList>
            <person name="Artemov G.N."/>
            <person name="Peery A.N."/>
            <person name="Jiang X."/>
            <person name="Tu Z."/>
            <person name="Stegniy V.N."/>
            <person name="Sharakhova M.V."/>
            <person name="Sharakhov I.V."/>
        </authorList>
    </citation>
    <scope>NUCLEOTIDE SEQUENCE [LARGE SCALE GENOMIC DNA]</scope>
    <source>
        <strain evidence="3 4">ALBI9_A</strain>
    </source>
</reference>
<feature type="compositionally biased region" description="Basic and acidic residues" evidence="1">
    <location>
        <begin position="33"/>
        <end position="42"/>
    </location>
</feature>
<feature type="region of interest" description="Disordered" evidence="1">
    <location>
        <begin position="15"/>
        <end position="46"/>
    </location>
</feature>
<keyword evidence="2" id="KW-1133">Transmembrane helix</keyword>
<dbReference type="AlphaFoldDB" id="A0A182FX52"/>
<feature type="transmembrane region" description="Helical" evidence="2">
    <location>
        <begin position="256"/>
        <end position="276"/>
    </location>
</feature>
<name>A0A182FX52_ANOAL</name>
<keyword evidence="2" id="KW-0812">Transmembrane</keyword>
<feature type="compositionally biased region" description="Polar residues" evidence="1">
    <location>
        <begin position="19"/>
        <end position="29"/>
    </location>
</feature>
<evidence type="ECO:0000313" key="4">
    <source>
        <dbReference type="Proteomes" id="UP000069272"/>
    </source>
</evidence>
<organism evidence="3 4">
    <name type="scientific">Anopheles albimanus</name>
    <name type="common">New world malaria mosquito</name>
    <dbReference type="NCBI Taxonomy" id="7167"/>
    <lineage>
        <taxon>Eukaryota</taxon>
        <taxon>Metazoa</taxon>
        <taxon>Ecdysozoa</taxon>
        <taxon>Arthropoda</taxon>
        <taxon>Hexapoda</taxon>
        <taxon>Insecta</taxon>
        <taxon>Pterygota</taxon>
        <taxon>Neoptera</taxon>
        <taxon>Endopterygota</taxon>
        <taxon>Diptera</taxon>
        <taxon>Nematocera</taxon>
        <taxon>Culicoidea</taxon>
        <taxon>Culicidae</taxon>
        <taxon>Anophelinae</taxon>
        <taxon>Anopheles</taxon>
    </lineage>
</organism>
<evidence type="ECO:0000313" key="3">
    <source>
        <dbReference type="EnsemblMetazoa" id="AALB014231-PA"/>
    </source>
</evidence>
<protein>
    <submittedName>
        <fullName evidence="3">Uncharacterized protein</fullName>
    </submittedName>
</protein>
<dbReference type="EnsemblMetazoa" id="AALB014231-RA">
    <property type="protein sequence ID" value="AALB014231-PA"/>
    <property type="gene ID" value="AALB014231"/>
</dbReference>
<keyword evidence="4" id="KW-1185">Reference proteome</keyword>
<feature type="region of interest" description="Disordered" evidence="1">
    <location>
        <begin position="221"/>
        <end position="249"/>
    </location>
</feature>
<evidence type="ECO:0000256" key="2">
    <source>
        <dbReference type="SAM" id="Phobius"/>
    </source>
</evidence>
<sequence length="284" mass="31687">MDTLAAKLKLDDSAIVEPKNQSEPSLNETLNEELQKPAKESSEEFLTPPIPTNSYWSAPWNRTEVLARFIDNFVRPVQQRISVAFERLVSRNPFNTAPKIPEDTIPSRNASRDVEHVLKSLSVNDTDELGLELVALDEGIVAALIDPSVNGSTLVSQLQARRHMIRRRVAKALSSITGLLILAANTRRESKSRNRRSTEMTGNEELEGIGTIPDIYNEISMDDNDDSRQYEDTLQDGPLQGSNSTDAGTPRRNVEAFGIFILEVFGSIAGFSWGIFKQVQSLFW</sequence>